<dbReference type="OrthoDB" id="445362at2759"/>
<evidence type="ECO:0000256" key="1">
    <source>
        <dbReference type="ARBA" id="ARBA00022443"/>
    </source>
</evidence>
<evidence type="ECO:0000256" key="2">
    <source>
        <dbReference type="PROSITE-ProRule" id="PRU00192"/>
    </source>
</evidence>
<dbReference type="GO" id="GO:0006897">
    <property type="term" value="P:endocytosis"/>
    <property type="evidence" value="ECO:0007669"/>
    <property type="project" value="TreeGrafter"/>
</dbReference>
<feature type="compositionally biased region" description="Low complexity" evidence="3">
    <location>
        <begin position="150"/>
        <end position="191"/>
    </location>
</feature>
<protein>
    <recommendedName>
        <fullName evidence="4">SH3 domain-containing protein</fullName>
    </recommendedName>
</protein>
<feature type="compositionally biased region" description="Polar residues" evidence="3">
    <location>
        <begin position="199"/>
        <end position="216"/>
    </location>
</feature>
<dbReference type="InterPro" id="IPR030125">
    <property type="entry name" value="SPIN90/Ldb17"/>
</dbReference>
<evidence type="ECO:0000313" key="5">
    <source>
        <dbReference type="EMBL" id="CAC5411706.1"/>
    </source>
</evidence>
<feature type="compositionally biased region" description="Basic and acidic residues" evidence="3">
    <location>
        <begin position="102"/>
        <end position="112"/>
    </location>
</feature>
<dbReference type="SUPFAM" id="SSF50044">
    <property type="entry name" value="SH3-domain"/>
    <property type="match status" value="1"/>
</dbReference>
<keyword evidence="1 2" id="KW-0728">SH3 domain</keyword>
<dbReference type="Pfam" id="PF09431">
    <property type="entry name" value="SPIN90_LRD"/>
    <property type="match status" value="1"/>
</dbReference>
<dbReference type="Gene3D" id="2.30.30.40">
    <property type="entry name" value="SH3 Domains"/>
    <property type="match status" value="1"/>
</dbReference>
<evidence type="ECO:0000259" key="4">
    <source>
        <dbReference type="PROSITE" id="PS50002"/>
    </source>
</evidence>
<evidence type="ECO:0000313" key="6">
    <source>
        <dbReference type="Proteomes" id="UP000507470"/>
    </source>
</evidence>
<dbReference type="InterPro" id="IPR036028">
    <property type="entry name" value="SH3-like_dom_sf"/>
</dbReference>
<dbReference type="SMART" id="SM00326">
    <property type="entry name" value="SH3"/>
    <property type="match status" value="1"/>
</dbReference>
<dbReference type="Pfam" id="PF00018">
    <property type="entry name" value="SH3_1"/>
    <property type="match status" value="1"/>
</dbReference>
<feature type="domain" description="SH3" evidence="4">
    <location>
        <begin position="1"/>
        <end position="57"/>
    </location>
</feature>
<feature type="compositionally biased region" description="Basic and acidic residues" evidence="3">
    <location>
        <begin position="219"/>
        <end position="232"/>
    </location>
</feature>
<dbReference type="PROSITE" id="PS50002">
    <property type="entry name" value="SH3"/>
    <property type="match status" value="1"/>
</dbReference>
<keyword evidence="6" id="KW-1185">Reference proteome</keyword>
<dbReference type="Proteomes" id="UP000507470">
    <property type="component" value="Unassembled WGS sequence"/>
</dbReference>
<dbReference type="PANTHER" id="PTHR13357">
    <property type="entry name" value="SH3 ADAPTER PROTEIN SPIN90 NCK INTERACTING PROTEIN WITH SH3 DOMAIN"/>
    <property type="match status" value="1"/>
</dbReference>
<reference evidence="5 6" key="1">
    <citation type="submission" date="2020-06" db="EMBL/GenBank/DDBJ databases">
        <authorList>
            <person name="Li R."/>
            <person name="Bekaert M."/>
        </authorList>
    </citation>
    <scope>NUCLEOTIDE SEQUENCE [LARGE SCALE GENOMIC DNA]</scope>
    <source>
        <strain evidence="6">wild</strain>
    </source>
</reference>
<dbReference type="PANTHER" id="PTHR13357:SF1">
    <property type="entry name" value="NCK-INTERACTING PROTEIN WITH SH3 DOMAIN"/>
    <property type="match status" value="1"/>
</dbReference>
<dbReference type="EMBL" id="CACVKT020007904">
    <property type="protein sequence ID" value="CAC5411706.1"/>
    <property type="molecule type" value="Genomic_DNA"/>
</dbReference>
<sequence length="718" mass="80920">MYRALYDYNSTRKGYLTFIKGDDFTLLNKKHGDWVLAQNGFGEVGYVPATYISKDEHASLSQVIKSIDRALQAIHYAASSTGSLTHEQRENLRSLTQHREHVLKSAKSEPRVHVLNSAKSESTEKKLQKSITEPTRRTSSRRSAPPPPVRSSQLSSTDISSSSSSTVSSSSSPSIQTELESSRSSSSSLLSEESKQNETKPNITSGTDSSPVQGTRNRNHLDDPDTESHQFSDVDVNVVEPERKEEPIHFVEHQFEDVNSPTSNSYIVISREDSEMTVHRTLPAIQLATSPSKNVQHSPSRFLKSPSVINFESITVPGEMASDMVEQLREHTGLSYPKSCLAVEIVLGQVAARLPQMASVMDKILMTFSEGESKNEESSYDGKTLQDLLTKLTECKDDAQQRSWTLFEDQQTISGYLEEMLSILENAKSSVCRKVIAKDRYEALHNLVEYYQMETRVSLRMILLKCFGAMCGLEASIVSNLLYSILPLELVSEIQNKYDNLPLLCYVAIVLSMILSTGEPLPTSLSDHITKKFIGFMFELIEKPPSPQFEDEASDQLIVVLLALNLHYTEHTTNPVMEVLADKGTVKTFTEKLLLLFNRGDDPVKMFEFQSCHQNSVMKFVTDLYRDKSTSSLLYTNDAKVLVDMIIRMLTDLQPGDEVRTNNLILANLFVENSDYLEYRHRESEFCRCLHNILHEESSQIEDKNIVADILDQIQDFT</sequence>
<dbReference type="GO" id="GO:0071933">
    <property type="term" value="F:Arp2/3 complex binding"/>
    <property type="evidence" value="ECO:0007669"/>
    <property type="project" value="TreeGrafter"/>
</dbReference>
<dbReference type="AlphaFoldDB" id="A0A6J8DUF9"/>
<proteinExistence type="predicted"/>
<name>A0A6J8DUF9_MYTCO</name>
<accession>A0A6J8DUF9</accession>
<feature type="region of interest" description="Disordered" evidence="3">
    <location>
        <begin position="102"/>
        <end position="237"/>
    </location>
</feature>
<evidence type="ECO:0000256" key="3">
    <source>
        <dbReference type="SAM" id="MobiDB-lite"/>
    </source>
</evidence>
<dbReference type="InterPro" id="IPR001452">
    <property type="entry name" value="SH3_domain"/>
</dbReference>
<organism evidence="5 6">
    <name type="scientific">Mytilus coruscus</name>
    <name type="common">Sea mussel</name>
    <dbReference type="NCBI Taxonomy" id="42192"/>
    <lineage>
        <taxon>Eukaryota</taxon>
        <taxon>Metazoa</taxon>
        <taxon>Spiralia</taxon>
        <taxon>Lophotrochozoa</taxon>
        <taxon>Mollusca</taxon>
        <taxon>Bivalvia</taxon>
        <taxon>Autobranchia</taxon>
        <taxon>Pteriomorphia</taxon>
        <taxon>Mytilida</taxon>
        <taxon>Mytiloidea</taxon>
        <taxon>Mytilidae</taxon>
        <taxon>Mytilinae</taxon>
        <taxon>Mytilus</taxon>
    </lineage>
</organism>
<dbReference type="InterPro" id="IPR018556">
    <property type="entry name" value="SPIN90/Ldb17_LRD"/>
</dbReference>
<gene>
    <name evidence="5" type="ORF">MCOR_44762</name>
</gene>